<sequence length="102" mass="10986">MRFLDLQGGGGSSIKGRAAPPPLFKSGCSVYRRPGVTVVVENSCGSGYTPSRFSGLLRRRPSMEVFSDILSTFLKLHRDLKTSTAMAITKVHGLCGANHTFP</sequence>
<gene>
    <name evidence="1" type="ORF">BOLC7T42077H</name>
</gene>
<protein>
    <submittedName>
        <fullName evidence="1">Uncharacterized protein</fullName>
    </submittedName>
</protein>
<name>A0A3P6DXS4_BRAOL</name>
<dbReference type="AlphaFoldDB" id="A0A3P6DXS4"/>
<organism evidence="1">
    <name type="scientific">Brassica oleracea</name>
    <name type="common">Wild cabbage</name>
    <dbReference type="NCBI Taxonomy" id="3712"/>
    <lineage>
        <taxon>Eukaryota</taxon>
        <taxon>Viridiplantae</taxon>
        <taxon>Streptophyta</taxon>
        <taxon>Embryophyta</taxon>
        <taxon>Tracheophyta</taxon>
        <taxon>Spermatophyta</taxon>
        <taxon>Magnoliopsida</taxon>
        <taxon>eudicotyledons</taxon>
        <taxon>Gunneridae</taxon>
        <taxon>Pentapetalae</taxon>
        <taxon>rosids</taxon>
        <taxon>malvids</taxon>
        <taxon>Brassicales</taxon>
        <taxon>Brassicaceae</taxon>
        <taxon>Brassiceae</taxon>
        <taxon>Brassica</taxon>
    </lineage>
</organism>
<dbReference type="EMBL" id="LR031876">
    <property type="protein sequence ID" value="VDD36517.1"/>
    <property type="molecule type" value="Genomic_DNA"/>
</dbReference>
<proteinExistence type="predicted"/>
<accession>A0A3P6DXS4</accession>
<evidence type="ECO:0000313" key="1">
    <source>
        <dbReference type="EMBL" id="VDD36517.1"/>
    </source>
</evidence>
<reference evidence="1" key="1">
    <citation type="submission" date="2018-11" db="EMBL/GenBank/DDBJ databases">
        <authorList>
            <consortium name="Genoscope - CEA"/>
            <person name="William W."/>
        </authorList>
    </citation>
    <scope>NUCLEOTIDE SEQUENCE</scope>
</reference>